<dbReference type="GO" id="GO:0009307">
    <property type="term" value="P:DNA restriction-modification system"/>
    <property type="evidence" value="ECO:0007669"/>
    <property type="project" value="UniProtKB-KW"/>
</dbReference>
<dbReference type="Pfam" id="PF18766">
    <property type="entry name" value="SWI2_SNF2"/>
    <property type="match status" value="1"/>
</dbReference>
<dbReference type="InterPro" id="IPR055180">
    <property type="entry name" value="HsdR_RecA-like_helicase_dom_2"/>
</dbReference>
<comment type="catalytic activity">
    <reaction evidence="1 11">
        <text>Endonucleolytic cleavage of DNA to give random double-stranded fragments with terminal 5'-phosphates, ATP is simultaneously hydrolyzed.</text>
        <dbReference type="EC" id="3.1.21.3"/>
    </reaction>
</comment>
<comment type="subunit">
    <text evidence="3 11">The type I restriction/modification system is composed of three polypeptides R, M and S.</text>
</comment>
<dbReference type="InterPro" id="IPR007409">
    <property type="entry name" value="Restrct_endonuc_type1_HsdR_N"/>
</dbReference>
<evidence type="ECO:0000256" key="7">
    <source>
        <dbReference type="ARBA" id="ARBA00022759"/>
    </source>
</evidence>
<dbReference type="GO" id="GO:0005524">
    <property type="term" value="F:ATP binding"/>
    <property type="evidence" value="ECO:0007669"/>
    <property type="project" value="UniProtKB-KW"/>
</dbReference>
<dbReference type="SMART" id="SM00487">
    <property type="entry name" value="DEXDc"/>
    <property type="match status" value="1"/>
</dbReference>
<comment type="caution">
    <text evidence="13">The sequence shown here is derived from an EMBL/GenBank/DDBJ whole genome shotgun (WGS) entry which is preliminary data.</text>
</comment>
<dbReference type="Gene3D" id="3.90.1570.50">
    <property type="match status" value="1"/>
</dbReference>
<keyword evidence="6 11" id="KW-0680">Restriction system</keyword>
<dbReference type="GO" id="GO:0009035">
    <property type="term" value="F:type I site-specific deoxyribonuclease activity"/>
    <property type="evidence" value="ECO:0007669"/>
    <property type="project" value="UniProtKB-EC"/>
</dbReference>
<dbReference type="GO" id="GO:0003677">
    <property type="term" value="F:DNA binding"/>
    <property type="evidence" value="ECO:0007669"/>
    <property type="project" value="UniProtKB-KW"/>
</dbReference>
<keyword evidence="7" id="KW-0255">Endonuclease</keyword>
<dbReference type="InterPro" id="IPR027417">
    <property type="entry name" value="P-loop_NTPase"/>
</dbReference>
<evidence type="ECO:0000313" key="13">
    <source>
        <dbReference type="EMBL" id="GFO93553.1"/>
    </source>
</evidence>
<evidence type="ECO:0000259" key="12">
    <source>
        <dbReference type="PROSITE" id="PS51192"/>
    </source>
</evidence>
<dbReference type="Pfam" id="PF04313">
    <property type="entry name" value="HSDR_N"/>
    <property type="match status" value="1"/>
</dbReference>
<evidence type="ECO:0000256" key="3">
    <source>
        <dbReference type="ARBA" id="ARBA00011296"/>
    </source>
</evidence>
<dbReference type="InterPro" id="IPR004473">
    <property type="entry name" value="Restrct_endonuc_typeI_HsdR"/>
</dbReference>
<evidence type="ECO:0000256" key="11">
    <source>
        <dbReference type="RuleBase" id="RU364115"/>
    </source>
</evidence>
<dbReference type="EMBL" id="BLYL01000002">
    <property type="protein sequence ID" value="GFO93553.1"/>
    <property type="molecule type" value="Genomic_DNA"/>
</dbReference>
<dbReference type="InterPro" id="IPR040980">
    <property type="entry name" value="SWI2_SNF2"/>
</dbReference>
<evidence type="ECO:0000256" key="4">
    <source>
        <dbReference type="ARBA" id="ARBA00022722"/>
    </source>
</evidence>
<dbReference type="SUPFAM" id="SSF52540">
    <property type="entry name" value="P-loop containing nucleoside triphosphate hydrolases"/>
    <property type="match status" value="2"/>
</dbReference>
<sequence length="1330" mass="152293">MSDIIFNEEKDFEEAVIKALIEHGWESDVIRYPSEEDLIQNWANILFNNNKQGTRLNDQPLTSGEMAQILDQVRNLQSPMALNEFINGRSISITRDNPNDPIHLGKEISLKIYDRQEIALGQSRYQIVQQPKFKTKSPILNSRRGDLMLLINGMPVIHLELKRSGIPVSEAYNQIEKYSHEGVFRGIFSLVQIFVAMQPKESVYFANPGEKGVFNKAFYFHWADFNNNPINEWYTFIKKFLSIPMAHMLIGFYTIADTDEGILKVMRSYQYYAAVGIANIVAEKKSHWDDKKQLGGHVWHTTGSGKTMTSFKAAQLVAANHDADKVVFLVDRKELGIQSLKEYRSFATGTESVQATENTDILMSKLKSPDSDNTLIVTSIQKLSNIAREDVANIEADLKIVQRKRMVIIIDECHRSTFGDMLADIKNTFKNALIFGFTGTPIQDLNAKKDSTTPTIFGDEIHRYTLGDGIRDKNVLGFDPYMVRIYDDADLREKVALSKAKAKDPEDAFSDPKKEKVYLKYMDSSQIKMYGELVNGKYVKGIEDFVPNEQYQTDEYVDGVIQDIKKKWMLYSRNRKFHAIFATSSIPEAVKYYRLMVKAFPDLFITAMFDPTIDNEGGGSLEKEDGIVEILEAYNKHFNQKYTIPTYDKFRKEVSLRLGHKKPFDSIGKDEQIDILIVVNQMLTGFDSKFVNTLYLDKMMEYENLIQAFSRTNRLYNMAEKPFGIIKYYRRPNTMEKNIEAAVKAYSGDVPTGLFVDKLPNNLRNMNVLFQSIEQIFKNAGIVNFEKLPADNAAIGKFAKEFNKFVNHLEAAIIQGFTWNKNSYPDEDQNEDAIKMLIDEQTYLTLLARYKEITRGGGGGAGGDVPYEIDVHITEYDTGKIDANYMNSNFDKYVKLIQGDSDPGVVDAALKELHRSFSMLSQEEQRYAERFIHAVESGQAKLVPGKTFRDYITDYMKADEHARINRVVRRLGCYYALLKELLDRHATPSNIDDRGTFTELKKSVNKTKAENFFRLVFKDDYVPLRLPIYSENYLRDFIFSGGKDPYLNVIEVEQTSAYTPDDAREYNKPKVVVVKLTDNDYVGREIRTSVSYKTLENWYSESNAVKSVIESECFAYVEDKLCVATSECLERTDDGKIRLTEYAKTHEEECFLQFIVDEKDGTLHYVKLPKSKADEAFNYNDAITEDLLSQYGLVNEMSKEMLNAIDGEEFGSALDILMDKHICNYSARLLRSITGLDNRTISNMKKGENLTKSNVISACLGIHIPFRVSNHMLSLADLTLNMTSKGQVGDDNETYDMLLHLKWTTDYDDIYEELKVQSKDHLIHQPPVKK</sequence>
<dbReference type="PANTHER" id="PTHR30195">
    <property type="entry name" value="TYPE I SITE-SPECIFIC DEOXYRIBONUCLEASE PROTEIN SUBUNIT M AND R"/>
    <property type="match status" value="1"/>
</dbReference>
<keyword evidence="13" id="KW-0347">Helicase</keyword>
<evidence type="ECO:0000313" key="14">
    <source>
        <dbReference type="Proteomes" id="UP000660047"/>
    </source>
</evidence>
<protein>
    <recommendedName>
        <fullName evidence="11">Type I restriction enzyme endonuclease subunit</fullName>
        <shortName evidence="11">R protein</shortName>
        <ecNumber evidence="11">3.1.21.3</ecNumber>
    </recommendedName>
    <alternativeName>
        <fullName evidence="11">Type-1 restriction enzyme R protein</fullName>
    </alternativeName>
</protein>
<accession>A0AAI9K3B7</accession>
<evidence type="ECO:0000256" key="9">
    <source>
        <dbReference type="ARBA" id="ARBA00022840"/>
    </source>
</evidence>
<proteinExistence type="inferred from homology"/>
<dbReference type="PROSITE" id="PS51192">
    <property type="entry name" value="HELICASE_ATP_BIND_1"/>
    <property type="match status" value="1"/>
</dbReference>
<gene>
    <name evidence="13" type="ORF">COEU31_05990</name>
</gene>
<comment type="similarity">
    <text evidence="2 11">Belongs to the HsdR family.</text>
</comment>
<dbReference type="PANTHER" id="PTHR30195:SF16">
    <property type="entry name" value="TYPE I RESTRICTION ENZYME ENDONUCLEASE SUBUNIT"/>
    <property type="match status" value="1"/>
</dbReference>
<dbReference type="InterPro" id="IPR051268">
    <property type="entry name" value="Type-I_R_enzyme_R_subunit"/>
</dbReference>
<keyword evidence="8 11" id="KW-0378">Hydrolase</keyword>
<evidence type="ECO:0000256" key="8">
    <source>
        <dbReference type="ARBA" id="ARBA00022801"/>
    </source>
</evidence>
<dbReference type="InterPro" id="IPR022625">
    <property type="entry name" value="TypeI_RM_Rsu_C"/>
</dbReference>
<evidence type="ECO:0000256" key="1">
    <source>
        <dbReference type="ARBA" id="ARBA00000851"/>
    </source>
</evidence>
<dbReference type="Gene3D" id="3.40.50.300">
    <property type="entry name" value="P-loop containing nucleotide triphosphate hydrolases"/>
    <property type="match status" value="2"/>
</dbReference>
<feature type="domain" description="Helicase ATP-binding" evidence="12">
    <location>
        <begin position="298"/>
        <end position="459"/>
    </location>
</feature>
<dbReference type="RefSeq" id="WP_242859650.1">
    <property type="nucleotide sequence ID" value="NZ_BLYL01000002.1"/>
</dbReference>
<reference evidence="13" key="1">
    <citation type="submission" date="2020-06" db="EMBL/GenBank/DDBJ databases">
        <title>Characterization of fructooligosaccharide metabolism and fructooligosaccharide-degrading enzymes in human commensal butyrate producers.</title>
        <authorList>
            <person name="Tanno H."/>
            <person name="Fujii T."/>
            <person name="Hirano K."/>
            <person name="Maeno S."/>
            <person name="Tonozuka T."/>
            <person name="Sakamoto M."/>
            <person name="Ohkuma M."/>
            <person name="Tochio T."/>
            <person name="Endo A."/>
        </authorList>
    </citation>
    <scope>NUCLEOTIDE SEQUENCE</scope>
    <source>
        <strain evidence="13">JCM 31265</strain>
    </source>
</reference>
<dbReference type="GO" id="GO:0004386">
    <property type="term" value="F:helicase activity"/>
    <property type="evidence" value="ECO:0007669"/>
    <property type="project" value="UniProtKB-KW"/>
</dbReference>
<keyword evidence="9 11" id="KW-0067">ATP-binding</keyword>
<keyword evidence="4" id="KW-0540">Nuclease</keyword>
<dbReference type="CDD" id="cd22332">
    <property type="entry name" value="HsdR_N"/>
    <property type="match status" value="1"/>
</dbReference>
<dbReference type="Pfam" id="PF22679">
    <property type="entry name" value="T1R_D3-like"/>
    <property type="match status" value="1"/>
</dbReference>
<dbReference type="EC" id="3.1.21.3" evidence="11"/>
<name>A0AAI9K3B7_9FIRM</name>
<evidence type="ECO:0000256" key="2">
    <source>
        <dbReference type="ARBA" id="ARBA00008598"/>
    </source>
</evidence>
<organism evidence="13 14">
    <name type="scientific">Coprococcus eutactus</name>
    <dbReference type="NCBI Taxonomy" id="33043"/>
    <lineage>
        <taxon>Bacteria</taxon>
        <taxon>Bacillati</taxon>
        <taxon>Bacillota</taxon>
        <taxon>Clostridia</taxon>
        <taxon>Lachnospirales</taxon>
        <taxon>Lachnospiraceae</taxon>
        <taxon>Coprococcus</taxon>
    </lineage>
</organism>
<evidence type="ECO:0000256" key="6">
    <source>
        <dbReference type="ARBA" id="ARBA00022747"/>
    </source>
</evidence>
<dbReference type="CDD" id="cd18800">
    <property type="entry name" value="SF2_C_EcoR124I-like"/>
    <property type="match status" value="1"/>
</dbReference>
<evidence type="ECO:0000256" key="10">
    <source>
        <dbReference type="ARBA" id="ARBA00023125"/>
    </source>
</evidence>
<dbReference type="Proteomes" id="UP000660047">
    <property type="component" value="Unassembled WGS sequence"/>
</dbReference>
<keyword evidence="5 11" id="KW-0547">Nucleotide-binding</keyword>
<dbReference type="Pfam" id="PF12008">
    <property type="entry name" value="EcoR124_C"/>
    <property type="match status" value="1"/>
</dbReference>
<comment type="function">
    <text evidence="11">Subunit R is required for both nuclease and ATPase activities, but not for modification.</text>
</comment>
<keyword evidence="10 11" id="KW-0238">DNA-binding</keyword>
<dbReference type="InterPro" id="IPR014001">
    <property type="entry name" value="Helicase_ATP-bd"/>
</dbReference>
<evidence type="ECO:0000256" key="5">
    <source>
        <dbReference type="ARBA" id="ARBA00022741"/>
    </source>
</evidence>
<dbReference type="NCBIfam" id="TIGR00348">
    <property type="entry name" value="hsdR"/>
    <property type="match status" value="1"/>
</dbReference>